<comment type="caution">
    <text evidence="3">The sequence shown here is derived from an EMBL/GenBank/DDBJ whole genome shotgun (WGS) entry which is preliminary data.</text>
</comment>
<gene>
    <name evidence="4" type="ORF">C1853_04310</name>
    <name evidence="3" type="ORF">C1871_13995</name>
</gene>
<evidence type="ECO:0000313" key="6">
    <source>
        <dbReference type="Proteomes" id="UP000253915"/>
    </source>
</evidence>
<keyword evidence="2" id="KW-0732">Signal</keyword>
<accession>A0A369N519</accession>
<proteinExistence type="predicted"/>
<dbReference type="Proteomes" id="UP000253857">
    <property type="component" value="Unassembled WGS sequence"/>
</dbReference>
<dbReference type="PROSITE" id="PS51257">
    <property type="entry name" value="PROKAR_LIPOPROTEIN"/>
    <property type="match status" value="1"/>
</dbReference>
<dbReference type="RefSeq" id="WP_015761353.1">
    <property type="nucleotide sequence ID" value="NZ_AP031442.1"/>
</dbReference>
<dbReference type="AlphaFoldDB" id="A0A369N519"/>
<name>A0A369N519_EGGLN</name>
<dbReference type="SUPFAM" id="SSF48695">
    <property type="entry name" value="Multiheme cytochromes"/>
    <property type="match status" value="1"/>
</dbReference>
<feature type="compositionally biased region" description="Polar residues" evidence="1">
    <location>
        <begin position="147"/>
        <end position="162"/>
    </location>
</feature>
<feature type="chain" id="PRO_5038355187" evidence="2">
    <location>
        <begin position="27"/>
        <end position="207"/>
    </location>
</feature>
<sequence>MNVSAKKGMRALAPAAILLALCASLAGCGGTPQQAGGEAGKAGDTAQAAASDAPFSWSADADCGLCHATQSSSLTDSSCQVSANHANLQCVQCHTDENGLAAAHDGVTLADTKGAKKLSKTSVEQDACVSCHADAGAPEAAASSTALTDDQGTTVNPHDLPQSASHDTLTCGSCHTMHDEKPLEETAAAACTQCHHQNVYECYTCHE</sequence>
<dbReference type="InterPro" id="IPR036280">
    <property type="entry name" value="Multihaem_cyt_sf"/>
</dbReference>
<dbReference type="EMBL" id="PPTY01000039">
    <property type="protein sequence ID" value="RDB82239.1"/>
    <property type="molecule type" value="Genomic_DNA"/>
</dbReference>
<organism evidence="3 5">
    <name type="scientific">Eggerthella lenta</name>
    <name type="common">Eubacterium lentum</name>
    <dbReference type="NCBI Taxonomy" id="84112"/>
    <lineage>
        <taxon>Bacteria</taxon>
        <taxon>Bacillati</taxon>
        <taxon>Actinomycetota</taxon>
        <taxon>Coriobacteriia</taxon>
        <taxon>Eggerthellales</taxon>
        <taxon>Eggerthellaceae</taxon>
        <taxon>Eggerthella</taxon>
    </lineage>
</organism>
<evidence type="ECO:0000313" key="4">
    <source>
        <dbReference type="EMBL" id="RDC40154.1"/>
    </source>
</evidence>
<evidence type="ECO:0000313" key="5">
    <source>
        <dbReference type="Proteomes" id="UP000253857"/>
    </source>
</evidence>
<dbReference type="OMA" id="CHETSIT"/>
<reference evidence="5 6" key="1">
    <citation type="journal article" date="2018" name="Elife">
        <title>Discovery and characterization of a prevalent human gut bacterial enzyme sufficient for the inactivation of a family of plant toxins.</title>
        <authorList>
            <person name="Koppel N."/>
            <person name="Bisanz J.E."/>
            <person name="Pandelia M.E."/>
            <person name="Turnbaugh P.J."/>
            <person name="Balskus E.P."/>
        </authorList>
    </citation>
    <scope>NUCLEOTIDE SEQUENCE [LARGE SCALE GENOMIC DNA]</scope>
    <source>
        <strain evidence="4 6">16A</strain>
        <strain evidence="3 5">FAA1-1-60AUCSF</strain>
    </source>
</reference>
<dbReference type="Proteomes" id="UP000253915">
    <property type="component" value="Unassembled WGS sequence"/>
</dbReference>
<evidence type="ECO:0000313" key="3">
    <source>
        <dbReference type="EMBL" id="RDB82239.1"/>
    </source>
</evidence>
<feature type="region of interest" description="Disordered" evidence="1">
    <location>
        <begin position="142"/>
        <end position="162"/>
    </location>
</feature>
<evidence type="ECO:0000256" key="1">
    <source>
        <dbReference type="SAM" id="MobiDB-lite"/>
    </source>
</evidence>
<evidence type="ECO:0000256" key="2">
    <source>
        <dbReference type="SAM" id="SignalP"/>
    </source>
</evidence>
<protein>
    <submittedName>
        <fullName evidence="3">Uncharacterized protein</fullName>
    </submittedName>
</protein>
<feature type="signal peptide" evidence="2">
    <location>
        <begin position="1"/>
        <end position="26"/>
    </location>
</feature>
<dbReference type="EMBL" id="PPUQ01000004">
    <property type="protein sequence ID" value="RDC40154.1"/>
    <property type="molecule type" value="Genomic_DNA"/>
</dbReference>
<dbReference type="Gene3D" id="1.10.1130.10">
    <property type="entry name" value="Flavocytochrome C3, Chain A"/>
    <property type="match status" value="1"/>
</dbReference>